<dbReference type="InterPro" id="IPR001173">
    <property type="entry name" value="Glyco_trans_2-like"/>
</dbReference>
<keyword evidence="1" id="KW-0328">Glycosyltransferase</keyword>
<dbReference type="EMBL" id="JAAXPN010000009">
    <property type="protein sequence ID" value="NKZ24767.1"/>
    <property type="molecule type" value="Genomic_DNA"/>
</dbReference>
<feature type="domain" description="Glycosyltransferase 2-like" evidence="3">
    <location>
        <begin position="16"/>
        <end position="137"/>
    </location>
</feature>
<keyword evidence="2 4" id="KW-0808">Transferase</keyword>
<dbReference type="PANTHER" id="PTHR22916:SF51">
    <property type="entry name" value="GLYCOSYLTRANSFERASE EPSH-RELATED"/>
    <property type="match status" value="1"/>
</dbReference>
<evidence type="ECO:0000313" key="5">
    <source>
        <dbReference type="Proteomes" id="UP000549765"/>
    </source>
</evidence>
<dbReference type="AlphaFoldDB" id="A0A7X6S4A0"/>
<dbReference type="Proteomes" id="UP000549765">
    <property type="component" value="Unassembled WGS sequence"/>
</dbReference>
<gene>
    <name evidence="4" type="ORF">HF964_08165</name>
</gene>
<evidence type="ECO:0000256" key="2">
    <source>
        <dbReference type="ARBA" id="ARBA00022679"/>
    </source>
</evidence>
<comment type="caution">
    <text evidence="4">The sequence shown here is derived from an EMBL/GenBank/DDBJ whole genome shotgun (WGS) entry which is preliminary data.</text>
</comment>
<protein>
    <submittedName>
        <fullName evidence="4">Glycosyltransferase</fullName>
    </submittedName>
</protein>
<dbReference type="Pfam" id="PF00535">
    <property type="entry name" value="Glycos_transf_2"/>
    <property type="match status" value="1"/>
</dbReference>
<evidence type="ECO:0000313" key="4">
    <source>
        <dbReference type="EMBL" id="NKZ24767.1"/>
    </source>
</evidence>
<keyword evidence="5" id="KW-1185">Reference proteome</keyword>
<evidence type="ECO:0000259" key="3">
    <source>
        <dbReference type="Pfam" id="PF00535"/>
    </source>
</evidence>
<name>A0A7X6S4A0_9LACO</name>
<reference evidence="4 5" key="1">
    <citation type="submission" date="2020-04" db="EMBL/GenBank/DDBJ databases">
        <title>MicrobeNet Type strains.</title>
        <authorList>
            <person name="Nicholson A.C."/>
        </authorList>
    </citation>
    <scope>NUCLEOTIDE SEQUENCE [LARGE SCALE GENOMIC DNA]</scope>
    <source>
        <strain evidence="4 5">CCUG 61472</strain>
    </source>
</reference>
<proteinExistence type="predicted"/>
<dbReference type="PANTHER" id="PTHR22916">
    <property type="entry name" value="GLYCOSYLTRANSFERASE"/>
    <property type="match status" value="1"/>
</dbReference>
<sequence length="338" mass="38711">MVNENLQPINQQPLVSIVVPIYNVGSFLQPALASVQTQTYRNLEILLIDDGSTDNSGAIADTFANEDQRFIVHHVQNGGLSSARNIGITHATGEFIYFFDSDDIMNQTLISKAVKMALKENVAAVIFDYEQIDENGCIIPSGYGHGDIYHNTETLTNHEALKALFKQDIIITAWSYLVKRDVLIDNQVKFTVGRLHEDMNTTPRVLWYAKNIGVLDERLYQYRIRSGSIMKDLKPKNLIDSVWMLKQIETFLQQNKLYNAHKNDFAWLVHQTLLPYVFNISDKFLHQNPATKKDYFGLLEDAYHEIKIDNRTMRKLKLSKIPGISGLKRWLKGQSCIF</sequence>
<dbReference type="Gene3D" id="3.90.550.10">
    <property type="entry name" value="Spore Coat Polysaccharide Biosynthesis Protein SpsA, Chain A"/>
    <property type="match status" value="1"/>
</dbReference>
<dbReference type="SUPFAM" id="SSF53448">
    <property type="entry name" value="Nucleotide-diphospho-sugar transferases"/>
    <property type="match status" value="1"/>
</dbReference>
<accession>A0A7X6S4A0</accession>
<dbReference type="CDD" id="cd00761">
    <property type="entry name" value="Glyco_tranf_GTA_type"/>
    <property type="match status" value="1"/>
</dbReference>
<organism evidence="4 5">
    <name type="scientific">Periweissella fabalis</name>
    <dbReference type="NCBI Taxonomy" id="1070421"/>
    <lineage>
        <taxon>Bacteria</taxon>
        <taxon>Bacillati</taxon>
        <taxon>Bacillota</taxon>
        <taxon>Bacilli</taxon>
        <taxon>Lactobacillales</taxon>
        <taxon>Lactobacillaceae</taxon>
        <taxon>Periweissella</taxon>
    </lineage>
</organism>
<dbReference type="RefSeq" id="WP_168722560.1">
    <property type="nucleotide sequence ID" value="NZ_JAAXPN010000009.1"/>
</dbReference>
<dbReference type="GO" id="GO:0016757">
    <property type="term" value="F:glycosyltransferase activity"/>
    <property type="evidence" value="ECO:0007669"/>
    <property type="project" value="UniProtKB-KW"/>
</dbReference>
<evidence type="ECO:0000256" key="1">
    <source>
        <dbReference type="ARBA" id="ARBA00022676"/>
    </source>
</evidence>
<dbReference type="InterPro" id="IPR029044">
    <property type="entry name" value="Nucleotide-diphossugar_trans"/>
</dbReference>